<comment type="caution">
    <text evidence="4">The sequence shown here is derived from an EMBL/GenBank/DDBJ whole genome shotgun (WGS) entry which is preliminary data.</text>
</comment>
<evidence type="ECO:0000313" key="4">
    <source>
        <dbReference type="EMBL" id="RHN49084.1"/>
    </source>
</evidence>
<proteinExistence type="inferred from homology"/>
<reference evidence="4" key="1">
    <citation type="journal article" date="2018" name="Nat. Plants">
        <title>Whole-genome landscape of Medicago truncatula symbiotic genes.</title>
        <authorList>
            <person name="Pecrix Y."/>
            <person name="Gamas P."/>
            <person name="Carrere S."/>
        </authorList>
    </citation>
    <scope>NUCLEOTIDE SEQUENCE</scope>
    <source>
        <tissue evidence="4">Leaves</tissue>
    </source>
</reference>
<dbReference type="Gramene" id="rna43873">
    <property type="protein sequence ID" value="RHN49084.1"/>
    <property type="gene ID" value="gene43873"/>
</dbReference>
<dbReference type="Gene3D" id="3.30.559.10">
    <property type="entry name" value="Chloramphenicol acetyltransferase-like domain"/>
    <property type="match status" value="1"/>
</dbReference>
<sequence>MCHYFFFYHSNEDSDQNSKISQLRKSLSQILSKYYIFAGRLKDKITIECNDQGVTFIVTKIKNKLSDILQNPSEETLNSLFPDKLFIIDKTT</sequence>
<dbReference type="AlphaFoldDB" id="A0A396HBB8"/>
<dbReference type="PANTHER" id="PTHR31623:SF122">
    <property type="entry name" value="HXXXD-TYPE ACYL-TRANSFERASE FAMILY PROTEIN"/>
    <property type="match status" value="1"/>
</dbReference>
<organism evidence="4">
    <name type="scientific">Medicago truncatula</name>
    <name type="common">Barrel medic</name>
    <name type="synonym">Medicago tribuloides</name>
    <dbReference type="NCBI Taxonomy" id="3880"/>
    <lineage>
        <taxon>Eukaryota</taxon>
        <taxon>Viridiplantae</taxon>
        <taxon>Streptophyta</taxon>
        <taxon>Embryophyta</taxon>
        <taxon>Tracheophyta</taxon>
        <taxon>Spermatophyta</taxon>
        <taxon>Magnoliopsida</taxon>
        <taxon>eudicotyledons</taxon>
        <taxon>Gunneridae</taxon>
        <taxon>Pentapetalae</taxon>
        <taxon>rosids</taxon>
        <taxon>fabids</taxon>
        <taxon>Fabales</taxon>
        <taxon>Fabaceae</taxon>
        <taxon>Papilionoideae</taxon>
        <taxon>50 kb inversion clade</taxon>
        <taxon>NPAAA clade</taxon>
        <taxon>Hologalegina</taxon>
        <taxon>IRL clade</taxon>
        <taxon>Trifolieae</taxon>
        <taxon>Medicago</taxon>
    </lineage>
</organism>
<evidence type="ECO:0000256" key="1">
    <source>
        <dbReference type="ARBA" id="ARBA00009861"/>
    </source>
</evidence>
<keyword evidence="2 4" id="KW-0808">Transferase</keyword>
<dbReference type="InterPro" id="IPR023213">
    <property type="entry name" value="CAT-like_dom_sf"/>
</dbReference>
<dbReference type="EMBL" id="PSQE01000007">
    <property type="protein sequence ID" value="RHN49084.1"/>
    <property type="molecule type" value="Genomic_DNA"/>
</dbReference>
<gene>
    <name evidence="4" type="ORF">MtrunA17_Chr7g0270681</name>
</gene>
<dbReference type="EC" id="2.3.1.160" evidence="4"/>
<name>A0A396HBB8_MEDTR</name>
<protein>
    <submittedName>
        <fullName evidence="4">Putative vinorine synthase</fullName>
        <ecNumber evidence="4">2.3.1.160</ecNumber>
    </submittedName>
</protein>
<comment type="similarity">
    <text evidence="1">Belongs to the plant acyltransferase family.</text>
</comment>
<keyword evidence="3 4" id="KW-0012">Acyltransferase</keyword>
<dbReference type="Proteomes" id="UP000265566">
    <property type="component" value="Chromosome 7"/>
</dbReference>
<dbReference type="PANTHER" id="PTHR31623">
    <property type="entry name" value="F21J9.9"/>
    <property type="match status" value="1"/>
</dbReference>
<dbReference type="GO" id="GO:0050636">
    <property type="term" value="F:vinorine synthase activity"/>
    <property type="evidence" value="ECO:0007669"/>
    <property type="project" value="UniProtKB-EC"/>
</dbReference>
<dbReference type="Pfam" id="PF02458">
    <property type="entry name" value="Transferase"/>
    <property type="match status" value="1"/>
</dbReference>
<evidence type="ECO:0000256" key="2">
    <source>
        <dbReference type="ARBA" id="ARBA00022679"/>
    </source>
</evidence>
<evidence type="ECO:0000256" key="3">
    <source>
        <dbReference type="ARBA" id="ARBA00023315"/>
    </source>
</evidence>
<accession>A0A396HBB8</accession>